<dbReference type="InterPro" id="IPR050334">
    <property type="entry name" value="Molybdenum_import_ModC"/>
</dbReference>
<evidence type="ECO:0000256" key="7">
    <source>
        <dbReference type="ARBA" id="ARBA00022967"/>
    </source>
</evidence>
<dbReference type="SMART" id="SM00382">
    <property type="entry name" value="AAA"/>
    <property type="match status" value="1"/>
</dbReference>
<comment type="caution">
    <text evidence="12">The sequence shown here is derived from an EMBL/GenBank/DDBJ whole genome shotgun (WGS) entry which is preliminary data.</text>
</comment>
<dbReference type="GO" id="GO:0140359">
    <property type="term" value="F:ABC-type transporter activity"/>
    <property type="evidence" value="ECO:0007669"/>
    <property type="project" value="InterPro"/>
</dbReference>
<dbReference type="Proteomes" id="UP000191110">
    <property type="component" value="Unassembled WGS sequence"/>
</dbReference>
<dbReference type="InterPro" id="IPR011868">
    <property type="entry name" value="ModC_ABC_ATP-bd"/>
</dbReference>
<dbReference type="SUPFAM" id="SSF52540">
    <property type="entry name" value="P-loop containing nucleoside triphosphate hydrolases"/>
    <property type="match status" value="1"/>
</dbReference>
<dbReference type="GO" id="GO:0016020">
    <property type="term" value="C:membrane"/>
    <property type="evidence" value="ECO:0007669"/>
    <property type="project" value="InterPro"/>
</dbReference>
<keyword evidence="8" id="KW-0472">Membrane</keyword>
<dbReference type="InterPro" id="IPR008995">
    <property type="entry name" value="Mo/tungstate-bd_C_term_dom"/>
</dbReference>
<dbReference type="PROSITE" id="PS51866">
    <property type="entry name" value="MOP"/>
    <property type="match status" value="1"/>
</dbReference>
<keyword evidence="5" id="KW-0547">Nucleotide-binding</keyword>
<dbReference type="GO" id="GO:0015098">
    <property type="term" value="F:molybdate ion transmembrane transporter activity"/>
    <property type="evidence" value="ECO:0007669"/>
    <property type="project" value="InterPro"/>
</dbReference>
<dbReference type="PROSITE" id="PS50893">
    <property type="entry name" value="ABC_TRANSPORTER_2"/>
    <property type="match status" value="1"/>
</dbReference>
<dbReference type="GO" id="GO:0005524">
    <property type="term" value="F:ATP binding"/>
    <property type="evidence" value="ECO:0007669"/>
    <property type="project" value="UniProtKB-KW"/>
</dbReference>
<dbReference type="InterPro" id="IPR003593">
    <property type="entry name" value="AAA+_ATPase"/>
</dbReference>
<keyword evidence="7" id="KW-1278">Translocase</keyword>
<evidence type="ECO:0000256" key="9">
    <source>
        <dbReference type="PROSITE-ProRule" id="PRU01213"/>
    </source>
</evidence>
<dbReference type="InterPro" id="IPR005116">
    <property type="entry name" value="Transp-assoc_OB_typ1"/>
</dbReference>
<keyword evidence="1" id="KW-0813">Transport</keyword>
<dbReference type="Pfam" id="PF03459">
    <property type="entry name" value="TOBE"/>
    <property type="match status" value="1"/>
</dbReference>
<protein>
    <submittedName>
        <fullName evidence="12">Molybdenum ABC transporter ATP-binding protein</fullName>
    </submittedName>
</protein>
<evidence type="ECO:0000256" key="8">
    <source>
        <dbReference type="ARBA" id="ARBA00023136"/>
    </source>
</evidence>
<keyword evidence="13" id="KW-1185">Reference proteome</keyword>
<dbReference type="InterPro" id="IPR027417">
    <property type="entry name" value="P-loop_NTPase"/>
</dbReference>
<evidence type="ECO:0000256" key="5">
    <source>
        <dbReference type="ARBA" id="ARBA00022741"/>
    </source>
</evidence>
<evidence type="ECO:0000256" key="3">
    <source>
        <dbReference type="ARBA" id="ARBA00022505"/>
    </source>
</evidence>
<evidence type="ECO:0000256" key="2">
    <source>
        <dbReference type="ARBA" id="ARBA00022475"/>
    </source>
</evidence>
<evidence type="ECO:0000259" key="11">
    <source>
        <dbReference type="PROSITE" id="PS51866"/>
    </source>
</evidence>
<dbReference type="Pfam" id="PF00005">
    <property type="entry name" value="ABC_tran"/>
    <property type="match status" value="1"/>
</dbReference>
<keyword evidence="6 12" id="KW-0067">ATP-binding</keyword>
<dbReference type="InterPro" id="IPR004606">
    <property type="entry name" value="Mop_domain"/>
</dbReference>
<dbReference type="PANTHER" id="PTHR43514:SF10">
    <property type="entry name" value="MOLYBDENUM IMPORT ATP-BINDING PROTEIN MODC 2"/>
    <property type="match status" value="1"/>
</dbReference>
<name>A0A1T2L2E5_9GAMM</name>
<keyword evidence="3 9" id="KW-0500">Molybdenum</keyword>
<dbReference type="AlphaFoldDB" id="A0A1T2L2E5"/>
<feature type="domain" description="ABC transporter" evidence="10">
    <location>
        <begin position="1"/>
        <end position="232"/>
    </location>
</feature>
<dbReference type="EMBL" id="MPRL01000056">
    <property type="protein sequence ID" value="OOZ39242.1"/>
    <property type="molecule type" value="Genomic_DNA"/>
</dbReference>
<dbReference type="Gene3D" id="3.40.50.300">
    <property type="entry name" value="P-loop containing nucleotide triphosphate hydrolases"/>
    <property type="match status" value="1"/>
</dbReference>
<dbReference type="RefSeq" id="WP_078484389.1">
    <property type="nucleotide sequence ID" value="NZ_MPRL01000056.1"/>
</dbReference>
<dbReference type="InterPro" id="IPR017871">
    <property type="entry name" value="ABC_transporter-like_CS"/>
</dbReference>
<evidence type="ECO:0000313" key="13">
    <source>
        <dbReference type="Proteomes" id="UP000191110"/>
    </source>
</evidence>
<accession>A0A1T2L2E5</accession>
<dbReference type="GO" id="GO:0016887">
    <property type="term" value="F:ATP hydrolysis activity"/>
    <property type="evidence" value="ECO:0007669"/>
    <property type="project" value="InterPro"/>
</dbReference>
<reference evidence="12 13" key="1">
    <citation type="submission" date="2016-11" db="EMBL/GenBank/DDBJ databases">
        <title>Mixed transmission modes and dynamic genome evolution in an obligate animal-bacterial symbiosis.</title>
        <authorList>
            <person name="Russell S.L."/>
            <person name="Corbett-Detig R.B."/>
            <person name="Cavanaugh C.M."/>
        </authorList>
    </citation>
    <scope>NUCLEOTIDE SEQUENCE [LARGE SCALE GENOMIC DNA]</scope>
    <source>
        <strain evidence="12">Sveles-Q1</strain>
    </source>
</reference>
<sequence length="359" mass="40013">MSEIEAQFDMQLGEFTLNVELTLPGQGVIALFGDSGSGKTTLLRAIAGLEQASGSLSVNGEVWQSEAHFMPVHQRPIGYVFQEASLFSHLNVRQNLAFGLKRIPRAARQIEMSQVVEWLGIEHLLKRMPQHLSGGERQRVAIGRALLTSPRLLMMDEPLSALDERSKHDILPYLERLHDELAIPVLYVSHSVKEVSRLADHMVWLEQGRVKASGSLQQMMSNLELAISHEDEASAVLETEVVGHDEEYQLTILESRFGKLQVRRCDKAVGEKVRVNIPAKDVSLSLDHEERSSILNIWEAVVIEVADAGHGQVMAKLCCPENVGNQPLLARITRKSRDKLDVKLGTQLYARIKSVGLLD</sequence>
<dbReference type="PANTHER" id="PTHR43514">
    <property type="entry name" value="ABC TRANSPORTER I FAMILY MEMBER 10"/>
    <property type="match status" value="1"/>
</dbReference>
<keyword evidence="4" id="KW-0997">Cell inner membrane</keyword>
<evidence type="ECO:0000256" key="4">
    <source>
        <dbReference type="ARBA" id="ARBA00022519"/>
    </source>
</evidence>
<dbReference type="SUPFAM" id="SSF50331">
    <property type="entry name" value="MOP-like"/>
    <property type="match status" value="1"/>
</dbReference>
<dbReference type="PROSITE" id="PS00211">
    <property type="entry name" value="ABC_TRANSPORTER_1"/>
    <property type="match status" value="1"/>
</dbReference>
<evidence type="ECO:0000256" key="1">
    <source>
        <dbReference type="ARBA" id="ARBA00022448"/>
    </source>
</evidence>
<organism evidence="12 13">
    <name type="scientific">Solemya pervernicosa gill symbiont</name>
    <dbReference type="NCBI Taxonomy" id="642797"/>
    <lineage>
        <taxon>Bacteria</taxon>
        <taxon>Pseudomonadati</taxon>
        <taxon>Pseudomonadota</taxon>
        <taxon>Gammaproteobacteria</taxon>
        <taxon>sulfur-oxidizing symbionts</taxon>
    </lineage>
</organism>
<feature type="domain" description="Mop" evidence="11">
    <location>
        <begin position="291"/>
        <end position="359"/>
    </location>
</feature>
<evidence type="ECO:0000259" key="10">
    <source>
        <dbReference type="PROSITE" id="PS50893"/>
    </source>
</evidence>
<proteinExistence type="predicted"/>
<dbReference type="Gene3D" id="2.40.50.100">
    <property type="match status" value="1"/>
</dbReference>
<evidence type="ECO:0000313" key="12">
    <source>
        <dbReference type="EMBL" id="OOZ39242.1"/>
    </source>
</evidence>
<gene>
    <name evidence="12" type="ORF">BOW53_12335</name>
</gene>
<evidence type="ECO:0000256" key="6">
    <source>
        <dbReference type="ARBA" id="ARBA00022840"/>
    </source>
</evidence>
<dbReference type="NCBIfam" id="TIGR02142">
    <property type="entry name" value="modC_ABC"/>
    <property type="match status" value="1"/>
</dbReference>
<dbReference type="InterPro" id="IPR003439">
    <property type="entry name" value="ABC_transporter-like_ATP-bd"/>
</dbReference>
<keyword evidence="2" id="KW-1003">Cell membrane</keyword>
<dbReference type="OrthoDB" id="9802264at2"/>